<dbReference type="EMBL" id="CP013234">
    <property type="protein sequence ID" value="AMP02615.1"/>
    <property type="molecule type" value="Genomic_DNA"/>
</dbReference>
<sequence length="181" mass="19076">MLKKVRSIALLAGCAPFLAACVSIPAQAPIAVPDNLQVAANQVLTLEAKATGVQIYQCAATPADASKFEWHFVAPQAELYDQQDNKIGKHYAGPTWESNDGSKVVGAVQAQSKAPDADAIAWLLLSAKSTSGIGVFGLTQSIQRLQTLGGAAPADGCDQARLGQQTRVPYQAVYRFYAAKS</sequence>
<gene>
    <name evidence="2" type="ORF">CPter91_0216</name>
</gene>
<evidence type="ECO:0008006" key="4">
    <source>
        <dbReference type="Google" id="ProtNLM"/>
    </source>
</evidence>
<organism evidence="2 3">
    <name type="scientific">Collimonas pratensis</name>
    <dbReference type="NCBI Taxonomy" id="279113"/>
    <lineage>
        <taxon>Bacteria</taxon>
        <taxon>Pseudomonadati</taxon>
        <taxon>Pseudomonadota</taxon>
        <taxon>Betaproteobacteria</taxon>
        <taxon>Burkholderiales</taxon>
        <taxon>Oxalobacteraceae</taxon>
        <taxon>Collimonas</taxon>
    </lineage>
</organism>
<accession>A0A127PYE0</accession>
<evidence type="ECO:0000313" key="3">
    <source>
        <dbReference type="Proteomes" id="UP000074561"/>
    </source>
</evidence>
<dbReference type="PANTHER" id="PTHR35567:SF1">
    <property type="entry name" value="CONSERVED FUNGAL PROTEIN (AFU_ORTHOLOGUE AFUA_1G14230)"/>
    <property type="match status" value="1"/>
</dbReference>
<dbReference type="RefSeq" id="WP_061935802.1">
    <property type="nucleotide sequence ID" value="NZ_CP013234.1"/>
</dbReference>
<keyword evidence="1" id="KW-0732">Signal</keyword>
<name>A0A127PYE0_9BURK</name>
<dbReference type="InterPro" id="IPR021851">
    <property type="entry name" value="DUF3455"/>
</dbReference>
<reference evidence="2 3" key="1">
    <citation type="submission" date="2015-11" db="EMBL/GenBank/DDBJ databases">
        <title>Exploring the genomic traits of fungus-feeding bacterial genus Collimonas.</title>
        <authorList>
            <person name="Song C."/>
            <person name="Schmidt R."/>
            <person name="de Jager V."/>
            <person name="Krzyzanowska D."/>
            <person name="Jongedijk E."/>
            <person name="Cankar K."/>
            <person name="Beekwilder J."/>
            <person name="van Veen A."/>
            <person name="de Boer W."/>
            <person name="van Veen J.A."/>
            <person name="Garbeva P."/>
        </authorList>
    </citation>
    <scope>NUCLEOTIDE SEQUENCE [LARGE SCALE GENOMIC DNA]</scope>
    <source>
        <strain evidence="2 3">Ter91</strain>
    </source>
</reference>
<dbReference type="OrthoDB" id="193535at2"/>
<dbReference type="PATRIC" id="fig|279113.9.peg.216"/>
<dbReference type="PANTHER" id="PTHR35567">
    <property type="entry name" value="MALATE DEHYDROGENASE (AFU_ORTHOLOGUE AFUA_2G13800)"/>
    <property type="match status" value="1"/>
</dbReference>
<dbReference type="STRING" id="279113.CPter91_0216"/>
<protein>
    <recommendedName>
        <fullName evidence="4">DUF3455 domain-containing protein</fullName>
    </recommendedName>
</protein>
<evidence type="ECO:0000256" key="1">
    <source>
        <dbReference type="SAM" id="SignalP"/>
    </source>
</evidence>
<proteinExistence type="predicted"/>
<dbReference type="Pfam" id="PF11937">
    <property type="entry name" value="DUF3455"/>
    <property type="match status" value="1"/>
</dbReference>
<dbReference type="KEGG" id="cpra:CPter91_0216"/>
<feature type="signal peptide" evidence="1">
    <location>
        <begin position="1"/>
        <end position="28"/>
    </location>
</feature>
<dbReference type="AlphaFoldDB" id="A0A127PYE0"/>
<dbReference type="PROSITE" id="PS51257">
    <property type="entry name" value="PROKAR_LIPOPROTEIN"/>
    <property type="match status" value="1"/>
</dbReference>
<dbReference type="Proteomes" id="UP000074561">
    <property type="component" value="Chromosome"/>
</dbReference>
<feature type="chain" id="PRO_5007277337" description="DUF3455 domain-containing protein" evidence="1">
    <location>
        <begin position="29"/>
        <end position="181"/>
    </location>
</feature>
<evidence type="ECO:0000313" key="2">
    <source>
        <dbReference type="EMBL" id="AMP02615.1"/>
    </source>
</evidence>